<evidence type="ECO:0008006" key="4">
    <source>
        <dbReference type="Google" id="ProtNLM"/>
    </source>
</evidence>
<evidence type="ECO:0000313" key="2">
    <source>
        <dbReference type="EMBL" id="PHJ15990.1"/>
    </source>
</evidence>
<evidence type="ECO:0000256" key="1">
    <source>
        <dbReference type="SAM" id="Phobius"/>
    </source>
</evidence>
<organism evidence="2 3">
    <name type="scientific">Cystoisospora suis</name>
    <dbReference type="NCBI Taxonomy" id="483139"/>
    <lineage>
        <taxon>Eukaryota</taxon>
        <taxon>Sar</taxon>
        <taxon>Alveolata</taxon>
        <taxon>Apicomplexa</taxon>
        <taxon>Conoidasida</taxon>
        <taxon>Coccidia</taxon>
        <taxon>Eucoccidiorida</taxon>
        <taxon>Eimeriorina</taxon>
        <taxon>Sarcocystidae</taxon>
        <taxon>Cystoisospora</taxon>
    </lineage>
</organism>
<comment type="caution">
    <text evidence="2">The sequence shown here is derived from an EMBL/GenBank/DDBJ whole genome shotgun (WGS) entry which is preliminary data.</text>
</comment>
<evidence type="ECO:0000313" key="3">
    <source>
        <dbReference type="Proteomes" id="UP000221165"/>
    </source>
</evidence>
<dbReference type="VEuPathDB" id="ToxoDB:CSUI_010197"/>
<dbReference type="AlphaFoldDB" id="A0A2C6JZA8"/>
<dbReference type="GeneID" id="94433513"/>
<dbReference type="Proteomes" id="UP000221165">
    <property type="component" value="Unassembled WGS sequence"/>
</dbReference>
<keyword evidence="1" id="KW-1133">Transmembrane helix</keyword>
<feature type="transmembrane region" description="Helical" evidence="1">
    <location>
        <begin position="6"/>
        <end position="26"/>
    </location>
</feature>
<accession>A0A2C6JZA8</accession>
<keyword evidence="3" id="KW-1185">Reference proteome</keyword>
<proteinExistence type="predicted"/>
<dbReference type="RefSeq" id="XP_067917722.1">
    <property type="nucleotide sequence ID" value="XM_068070302.1"/>
</dbReference>
<protein>
    <recommendedName>
        <fullName evidence="4">Transmembrane protein</fullName>
    </recommendedName>
</protein>
<keyword evidence="1" id="KW-0812">Transmembrane</keyword>
<reference evidence="2 3" key="1">
    <citation type="journal article" date="2017" name="Int. J. Parasitol.">
        <title>The genome of the protozoan parasite Cystoisospora suis and a reverse vaccinology approach to identify vaccine candidates.</title>
        <authorList>
            <person name="Palmieri N."/>
            <person name="Shrestha A."/>
            <person name="Ruttkowski B."/>
            <person name="Beck T."/>
            <person name="Vogl C."/>
            <person name="Tomley F."/>
            <person name="Blake D.P."/>
            <person name="Joachim A."/>
        </authorList>
    </citation>
    <scope>NUCLEOTIDE SEQUENCE [LARGE SCALE GENOMIC DNA]</scope>
    <source>
        <strain evidence="2 3">Wien I</strain>
    </source>
</reference>
<gene>
    <name evidence="2" type="ORF">CSUI_010197</name>
</gene>
<keyword evidence="1" id="KW-0472">Membrane</keyword>
<dbReference type="EMBL" id="MIGC01006871">
    <property type="protein sequence ID" value="PHJ15990.1"/>
    <property type="molecule type" value="Genomic_DNA"/>
</dbReference>
<name>A0A2C6JZA8_9APIC</name>
<sequence length="49" mass="5477">MFPPLVGFFYALMCCAAVSAWLLMPFQPLSRGSPPRTHCYAGRYPSLHS</sequence>